<gene>
    <name evidence="1" type="ORF">D623_10000094</name>
</gene>
<name>S7NS60_MYOBR</name>
<sequence>MANYIHVPSGSPEVPKLDVTVQDQEEQRCREGALSLLQHLRPHWDPQEVTLQVTPTPQPSLGPSPPRPWVFTIRSVPG</sequence>
<organism evidence="1 2">
    <name type="scientific">Myotis brandtii</name>
    <name type="common">Brandt's bat</name>
    <dbReference type="NCBI Taxonomy" id="109478"/>
    <lineage>
        <taxon>Eukaryota</taxon>
        <taxon>Metazoa</taxon>
        <taxon>Chordata</taxon>
        <taxon>Craniata</taxon>
        <taxon>Vertebrata</taxon>
        <taxon>Euteleostomi</taxon>
        <taxon>Mammalia</taxon>
        <taxon>Eutheria</taxon>
        <taxon>Laurasiatheria</taxon>
        <taxon>Chiroptera</taxon>
        <taxon>Yangochiroptera</taxon>
        <taxon>Vespertilionidae</taxon>
        <taxon>Myotis</taxon>
    </lineage>
</organism>
<proteinExistence type="predicted"/>
<evidence type="ECO:0000313" key="1">
    <source>
        <dbReference type="EMBL" id="EPQ20579.1"/>
    </source>
</evidence>
<dbReference type="Proteomes" id="UP000052978">
    <property type="component" value="Unassembled WGS sequence"/>
</dbReference>
<keyword evidence="1" id="KW-0808">Transferase</keyword>
<dbReference type="GO" id="GO:0016301">
    <property type="term" value="F:kinase activity"/>
    <property type="evidence" value="ECO:0007669"/>
    <property type="project" value="UniProtKB-KW"/>
</dbReference>
<dbReference type="AlphaFoldDB" id="S7NS60"/>
<keyword evidence="1" id="KW-0418">Kinase</keyword>
<evidence type="ECO:0000313" key="2">
    <source>
        <dbReference type="Proteomes" id="UP000052978"/>
    </source>
</evidence>
<protein>
    <submittedName>
        <fullName evidence="1">Ethanolamine kinase 1</fullName>
    </submittedName>
</protein>
<keyword evidence="2" id="KW-1185">Reference proteome</keyword>
<accession>S7NS60</accession>
<dbReference type="EMBL" id="KE267331">
    <property type="protein sequence ID" value="EPQ20579.1"/>
    <property type="molecule type" value="Genomic_DNA"/>
</dbReference>
<reference evidence="1 2" key="1">
    <citation type="journal article" date="2013" name="Nat. Commun.">
        <title>Genome analysis reveals insights into physiology and longevity of the Brandt's bat Myotis brandtii.</title>
        <authorList>
            <person name="Seim I."/>
            <person name="Fang X."/>
            <person name="Xiong Z."/>
            <person name="Lobanov A.V."/>
            <person name="Huang Z."/>
            <person name="Ma S."/>
            <person name="Feng Y."/>
            <person name="Turanov A.A."/>
            <person name="Zhu Y."/>
            <person name="Lenz T.L."/>
            <person name="Gerashchenko M.V."/>
            <person name="Fan D."/>
            <person name="Hee Yim S."/>
            <person name="Yao X."/>
            <person name="Jordan D."/>
            <person name="Xiong Y."/>
            <person name="Ma Y."/>
            <person name="Lyapunov A.N."/>
            <person name="Chen G."/>
            <person name="Kulakova O.I."/>
            <person name="Sun Y."/>
            <person name="Lee S.G."/>
            <person name="Bronson R.T."/>
            <person name="Moskalev A.A."/>
            <person name="Sunyaev S.R."/>
            <person name="Zhang G."/>
            <person name="Krogh A."/>
            <person name="Wang J."/>
            <person name="Gladyshev V.N."/>
        </authorList>
    </citation>
    <scope>NUCLEOTIDE SEQUENCE [LARGE SCALE GENOMIC DNA]</scope>
</reference>